<keyword evidence="3 6" id="KW-1133">Transmembrane helix</keyword>
<dbReference type="EMBL" id="UYJE01005476">
    <property type="protein sequence ID" value="VDI37627.1"/>
    <property type="molecule type" value="Genomic_DNA"/>
</dbReference>
<dbReference type="GO" id="GO:0016020">
    <property type="term" value="C:membrane"/>
    <property type="evidence" value="ECO:0007669"/>
    <property type="project" value="UniProtKB-SubCell"/>
</dbReference>
<dbReference type="Proteomes" id="UP000596742">
    <property type="component" value="Unassembled WGS sequence"/>
</dbReference>
<feature type="domain" description="G-protein coupled receptors family 1 profile" evidence="7">
    <location>
        <begin position="19"/>
        <end position="291"/>
    </location>
</feature>
<feature type="compositionally biased region" description="Polar residues" evidence="5">
    <location>
        <begin position="561"/>
        <end position="571"/>
    </location>
</feature>
<dbReference type="Gene3D" id="1.20.1070.10">
    <property type="entry name" value="Rhodopsin 7-helix transmembrane proteins"/>
    <property type="match status" value="1"/>
</dbReference>
<evidence type="ECO:0000256" key="2">
    <source>
        <dbReference type="ARBA" id="ARBA00022692"/>
    </source>
</evidence>
<dbReference type="CDD" id="cd00637">
    <property type="entry name" value="7tm_classA_rhodopsin-like"/>
    <property type="match status" value="1"/>
</dbReference>
<keyword evidence="9" id="KW-1185">Reference proteome</keyword>
<sequence>MSLKADKPKLNNNDRIQCLKTIFVIFAIIFYIPAETWVMQKGLATEIACVIKDSLQSLFLDAFPIGITVVAVIRYRLAMCQGNADVLITKIFYCNVAVAFVMIPFITATVKLLVRITTTEMIKLNETETVDLLYCFDIRHYGIDYINIGSSMFMYVLPSIIVTTLYAKIFRISSASITRIQQYSAQNLQSQNSPVPPRSRNAFIFFIPNRVTPMDRGVTIANNVTENRTRGAKIWKSVITLIGFFLIAIIPACTMTIYRSFNITNRIFNISLLYLNSLMCIFHAAGEGILQTDKRRRVLVFMDRYIRTSTTNAVLRTPKMSREVRKKSARCQHGQENDNLSTLNEETSDGCGSEHQDDVFLHNDFVSAMQQKSTHHHCTFQDERRSESVVSRSRIRLEEKTKCISTNAPDDCCMTRKTCRSRNHRSLFEGNTSHFKFPVDENILYMQESNSNSDIECSSPSKFVETIEKHKEIQLNTMNLESVSEFSDMSSCSSIISPNKVSNNSCTRVSVKKSSKSLKRSVVSSKCSQSSIKEVRRSICTTKGSPNTIKQSRNSVRKASKSSNNSILSPNAFSKSNRTSFFIYKLPEKHSRRTKNVNRKCRPANLSIGGTANDLDFSYSNIQPPKSAPPRKSEPIFFSRKISSRLNGTSSLSDIQDGESLENDTAAPREIRESVRTLSILSDTM</sequence>
<feature type="transmembrane region" description="Helical" evidence="6">
    <location>
        <begin position="58"/>
        <end position="79"/>
    </location>
</feature>
<evidence type="ECO:0000313" key="9">
    <source>
        <dbReference type="Proteomes" id="UP000596742"/>
    </source>
</evidence>
<name>A0A8B6ENM7_MYTGA</name>
<accession>A0A8B6ENM7</accession>
<gene>
    <name evidence="8" type="ORF">MGAL_10B074786</name>
</gene>
<keyword evidence="2 6" id="KW-0812">Transmembrane</keyword>
<evidence type="ECO:0000256" key="5">
    <source>
        <dbReference type="SAM" id="MobiDB-lite"/>
    </source>
</evidence>
<evidence type="ECO:0000259" key="7">
    <source>
        <dbReference type="PROSITE" id="PS50262"/>
    </source>
</evidence>
<evidence type="ECO:0000256" key="3">
    <source>
        <dbReference type="ARBA" id="ARBA00022989"/>
    </source>
</evidence>
<feature type="region of interest" description="Disordered" evidence="5">
    <location>
        <begin position="542"/>
        <end position="571"/>
    </location>
</feature>
<organism evidence="8 9">
    <name type="scientific">Mytilus galloprovincialis</name>
    <name type="common">Mediterranean mussel</name>
    <dbReference type="NCBI Taxonomy" id="29158"/>
    <lineage>
        <taxon>Eukaryota</taxon>
        <taxon>Metazoa</taxon>
        <taxon>Spiralia</taxon>
        <taxon>Lophotrochozoa</taxon>
        <taxon>Mollusca</taxon>
        <taxon>Bivalvia</taxon>
        <taxon>Autobranchia</taxon>
        <taxon>Pteriomorphia</taxon>
        <taxon>Mytilida</taxon>
        <taxon>Mytiloidea</taxon>
        <taxon>Mytilidae</taxon>
        <taxon>Mytilinae</taxon>
        <taxon>Mytilus</taxon>
    </lineage>
</organism>
<dbReference type="AlphaFoldDB" id="A0A8B6ENM7"/>
<feature type="transmembrane region" description="Helical" evidence="6">
    <location>
        <begin position="238"/>
        <end position="261"/>
    </location>
</feature>
<evidence type="ECO:0000256" key="6">
    <source>
        <dbReference type="SAM" id="Phobius"/>
    </source>
</evidence>
<proteinExistence type="predicted"/>
<keyword evidence="4 6" id="KW-0472">Membrane</keyword>
<feature type="transmembrane region" description="Helical" evidence="6">
    <location>
        <begin position="152"/>
        <end position="170"/>
    </location>
</feature>
<dbReference type="SUPFAM" id="SSF81321">
    <property type="entry name" value="Family A G protein-coupled receptor-like"/>
    <property type="match status" value="1"/>
</dbReference>
<dbReference type="InterPro" id="IPR017452">
    <property type="entry name" value="GPCR_Rhodpsn_7TM"/>
</dbReference>
<feature type="transmembrane region" description="Helical" evidence="6">
    <location>
        <begin position="91"/>
        <end position="114"/>
    </location>
</feature>
<dbReference type="PROSITE" id="PS50262">
    <property type="entry name" value="G_PROTEIN_RECEP_F1_2"/>
    <property type="match status" value="1"/>
</dbReference>
<protein>
    <recommendedName>
        <fullName evidence="7">G-protein coupled receptors family 1 profile domain-containing protein</fullName>
    </recommendedName>
</protein>
<feature type="region of interest" description="Disordered" evidence="5">
    <location>
        <begin position="325"/>
        <end position="348"/>
    </location>
</feature>
<feature type="transmembrane region" description="Helical" evidence="6">
    <location>
        <begin position="21"/>
        <end position="38"/>
    </location>
</feature>
<feature type="compositionally biased region" description="Polar residues" evidence="5">
    <location>
        <begin position="542"/>
        <end position="554"/>
    </location>
</feature>
<comment type="subcellular location">
    <subcellularLocation>
        <location evidence="1">Membrane</location>
    </subcellularLocation>
</comment>
<evidence type="ECO:0000256" key="1">
    <source>
        <dbReference type="ARBA" id="ARBA00004370"/>
    </source>
</evidence>
<evidence type="ECO:0000313" key="8">
    <source>
        <dbReference type="EMBL" id="VDI37627.1"/>
    </source>
</evidence>
<comment type="caution">
    <text evidence="8">The sequence shown here is derived from an EMBL/GenBank/DDBJ whole genome shotgun (WGS) entry which is preliminary data.</text>
</comment>
<dbReference type="OrthoDB" id="6147090at2759"/>
<feature type="region of interest" description="Disordered" evidence="5">
    <location>
        <begin position="648"/>
        <end position="669"/>
    </location>
</feature>
<evidence type="ECO:0000256" key="4">
    <source>
        <dbReference type="ARBA" id="ARBA00023136"/>
    </source>
</evidence>
<reference evidence="8" key="1">
    <citation type="submission" date="2018-11" db="EMBL/GenBank/DDBJ databases">
        <authorList>
            <person name="Alioto T."/>
            <person name="Alioto T."/>
        </authorList>
    </citation>
    <scope>NUCLEOTIDE SEQUENCE</scope>
</reference>